<evidence type="ECO:0000313" key="3">
    <source>
        <dbReference type="Proteomes" id="UP000284283"/>
    </source>
</evidence>
<accession>A0AAE8F7D1</accession>
<feature type="region of interest" description="Disordered" evidence="1">
    <location>
        <begin position="1"/>
        <end position="20"/>
    </location>
</feature>
<sequence length="85" mass="9282">MRTRLTRGEGGPRSQGVSSCRDHNRFNRLRAITAGRATGYPLGNAIACALQAAQDIVNAAGSCASINTRPHKQRRRAEARRRPLL</sequence>
<evidence type="ECO:0000313" key="2">
    <source>
        <dbReference type="EMBL" id="RNL03828.1"/>
    </source>
</evidence>
<dbReference type="EMBL" id="PYTT01000074">
    <property type="protein sequence ID" value="RNL03828.1"/>
    <property type="molecule type" value="Genomic_DNA"/>
</dbReference>
<comment type="caution">
    <text evidence="2">The sequence shown here is derived from an EMBL/GenBank/DDBJ whole genome shotgun (WGS) entry which is preliminary data.</text>
</comment>
<evidence type="ECO:0000256" key="1">
    <source>
        <dbReference type="SAM" id="MobiDB-lite"/>
    </source>
</evidence>
<name>A0AAE8F7D1_XANVA</name>
<dbReference type="Proteomes" id="UP000284283">
    <property type="component" value="Unassembled WGS sequence"/>
</dbReference>
<dbReference type="AlphaFoldDB" id="A0AAE8F7D1"/>
<protein>
    <submittedName>
        <fullName evidence="2">Uncharacterized protein</fullName>
    </submittedName>
</protein>
<gene>
    <name evidence="2" type="ORF">C9386_07690</name>
</gene>
<proteinExistence type="predicted"/>
<reference evidence="2 3" key="1">
    <citation type="submission" date="2018-03" db="EMBL/GenBank/DDBJ databases">
        <authorList>
            <person name="Wu G."/>
        </authorList>
    </citation>
    <scope>NUCLEOTIDE SEQUENCE [LARGE SCALE GENOMIC DNA]</scope>
    <source>
        <strain evidence="2 3">SAM-118</strain>
    </source>
</reference>
<organism evidence="2 3">
    <name type="scientific">Xanthomonas vasicola pv. vasculorum</name>
    <dbReference type="NCBI Taxonomy" id="325776"/>
    <lineage>
        <taxon>Bacteria</taxon>
        <taxon>Pseudomonadati</taxon>
        <taxon>Pseudomonadota</taxon>
        <taxon>Gammaproteobacteria</taxon>
        <taxon>Lysobacterales</taxon>
        <taxon>Lysobacteraceae</taxon>
        <taxon>Xanthomonas</taxon>
    </lineage>
</organism>